<reference evidence="2 3" key="1">
    <citation type="journal article" date="2014" name="PLoS ONE">
        <title>Genome Sequence of Candidatus Nitrososphaera evergladensis from Group I.1b Enriched from Everglades Soil Reveals Novel Genomic Features of the Ammonia-Oxidizing Archaea.</title>
        <authorList>
            <person name="Zhalnina K.V."/>
            <person name="Dias R."/>
            <person name="Leonard M.T."/>
            <person name="Dorr de Quadros P."/>
            <person name="Camargo F.A."/>
            <person name="Drew J.C."/>
            <person name="Farmerie W.G."/>
            <person name="Daroub S.H."/>
            <person name="Triplett E.W."/>
        </authorList>
    </citation>
    <scope>NUCLEOTIDE SEQUENCE [LARGE SCALE GENOMIC DNA]</scope>
    <source>
        <strain evidence="2 3">SR1</strain>
    </source>
</reference>
<organism evidence="2 3">
    <name type="scientific">Candidatus Nitrososphaera evergladensis SR1</name>
    <dbReference type="NCBI Taxonomy" id="1459636"/>
    <lineage>
        <taxon>Archaea</taxon>
        <taxon>Nitrososphaerota</taxon>
        <taxon>Nitrososphaeria</taxon>
        <taxon>Nitrososphaerales</taxon>
        <taxon>Nitrososphaeraceae</taxon>
        <taxon>Nitrososphaera</taxon>
    </lineage>
</organism>
<name>A0A075MUC7_9ARCH</name>
<dbReference type="InterPro" id="IPR036236">
    <property type="entry name" value="Znf_C2H2_sf"/>
</dbReference>
<dbReference type="SUPFAM" id="SSF57667">
    <property type="entry name" value="beta-beta-alpha zinc fingers"/>
    <property type="match status" value="1"/>
</dbReference>
<dbReference type="Gene3D" id="3.30.160.60">
    <property type="entry name" value="Classic Zinc Finger"/>
    <property type="match status" value="1"/>
</dbReference>
<dbReference type="EMBL" id="CP007174">
    <property type="protein sequence ID" value="AIF85251.1"/>
    <property type="molecule type" value="Genomic_DNA"/>
</dbReference>
<dbReference type="Proteomes" id="UP000028194">
    <property type="component" value="Chromosome"/>
</dbReference>
<dbReference type="HOGENOM" id="CLU_2475838_0_0_2"/>
<dbReference type="AlphaFoldDB" id="A0A075MUC7"/>
<sequence length="87" mass="10148">MAAVVVVKEKTFKCKECGTELPSKEHLRKHQRFHKERAWKEAGYADPNNVDYPTFLNPTNSRAAFFISHLLGTDEESKKKRKKSRQQ</sequence>
<protein>
    <recommendedName>
        <fullName evidence="1">C2H2-type domain-containing protein</fullName>
    </recommendedName>
</protein>
<gene>
    <name evidence="2" type="ORF">NTE_03222</name>
</gene>
<dbReference type="PROSITE" id="PS00028">
    <property type="entry name" value="ZINC_FINGER_C2H2_1"/>
    <property type="match status" value="1"/>
</dbReference>
<proteinExistence type="predicted"/>
<dbReference type="PROSITE" id="PS50157">
    <property type="entry name" value="ZINC_FINGER_C2H2_2"/>
    <property type="match status" value="1"/>
</dbReference>
<dbReference type="InterPro" id="IPR013087">
    <property type="entry name" value="Znf_C2H2_type"/>
</dbReference>
<dbReference type="KEGG" id="nev:NTE_03222"/>
<evidence type="ECO:0000313" key="2">
    <source>
        <dbReference type="EMBL" id="AIF85251.1"/>
    </source>
</evidence>
<feature type="domain" description="C2H2-type" evidence="1">
    <location>
        <begin position="12"/>
        <end position="34"/>
    </location>
</feature>
<accession>A0A075MUC7</accession>
<dbReference type="STRING" id="1459636.NTE_03222"/>
<dbReference type="RefSeq" id="WP_148701684.1">
    <property type="nucleotide sequence ID" value="NZ_CP007174.1"/>
</dbReference>
<dbReference type="GeneID" id="41598878"/>
<evidence type="ECO:0000259" key="1">
    <source>
        <dbReference type="PROSITE" id="PS50157"/>
    </source>
</evidence>
<evidence type="ECO:0000313" key="3">
    <source>
        <dbReference type="Proteomes" id="UP000028194"/>
    </source>
</evidence>
<keyword evidence="3" id="KW-1185">Reference proteome</keyword>